<reference evidence="4" key="1">
    <citation type="journal article" date="2018" name="PLoS Negl. Trop. Dis.">
        <title>Sialome diversity of ticks revealed by RNAseq of single tick salivary glands.</title>
        <authorList>
            <person name="Perner J."/>
            <person name="Kropackova S."/>
            <person name="Kopacek P."/>
            <person name="Ribeiro J.M."/>
        </authorList>
    </citation>
    <scope>NUCLEOTIDE SEQUENCE</scope>
    <source>
        <strain evidence="4">Siblings of single egg batch collected in Ceske Budejovice</strain>
        <tissue evidence="4">Salivary glands</tissue>
    </source>
</reference>
<feature type="chain" id="PRO_5007541921" evidence="2">
    <location>
        <begin position="19"/>
        <end position="301"/>
    </location>
</feature>
<dbReference type="PROSITE" id="PS50215">
    <property type="entry name" value="ADAM_MEPRO"/>
    <property type="match status" value="1"/>
</dbReference>
<organism evidence="4">
    <name type="scientific">Ixodes ricinus</name>
    <name type="common">Common tick</name>
    <name type="synonym">Acarus ricinus</name>
    <dbReference type="NCBI Taxonomy" id="34613"/>
    <lineage>
        <taxon>Eukaryota</taxon>
        <taxon>Metazoa</taxon>
        <taxon>Ecdysozoa</taxon>
        <taxon>Arthropoda</taxon>
        <taxon>Chelicerata</taxon>
        <taxon>Arachnida</taxon>
        <taxon>Acari</taxon>
        <taxon>Parasitiformes</taxon>
        <taxon>Ixodida</taxon>
        <taxon>Ixodoidea</taxon>
        <taxon>Ixodidae</taxon>
        <taxon>Ixodinae</taxon>
        <taxon>Ixodes</taxon>
    </lineage>
</organism>
<evidence type="ECO:0000259" key="3">
    <source>
        <dbReference type="PROSITE" id="PS50215"/>
    </source>
</evidence>
<evidence type="ECO:0000256" key="2">
    <source>
        <dbReference type="SAM" id="SignalP"/>
    </source>
</evidence>
<keyword evidence="4" id="KW-0645">Protease</keyword>
<comment type="caution">
    <text evidence="1">Lacks conserved residue(s) required for the propagation of feature annotation.</text>
</comment>
<feature type="domain" description="Peptidase M12B" evidence="3">
    <location>
        <begin position="49"/>
        <end position="290"/>
    </location>
</feature>
<dbReference type="EMBL" id="GEGO01007609">
    <property type="protein sequence ID" value="JAR87795.1"/>
    <property type="molecule type" value="Transcribed_RNA"/>
</dbReference>
<proteinExistence type="predicted"/>
<accession>A0A147BBQ3</accession>
<evidence type="ECO:0000256" key="1">
    <source>
        <dbReference type="PROSITE-ProRule" id="PRU00276"/>
    </source>
</evidence>
<keyword evidence="2" id="KW-0732">Signal</keyword>
<dbReference type="InterPro" id="IPR001590">
    <property type="entry name" value="Peptidase_M12B"/>
</dbReference>
<dbReference type="InterPro" id="IPR024079">
    <property type="entry name" value="MetalloPept_cat_dom_sf"/>
</dbReference>
<dbReference type="GO" id="GO:0004222">
    <property type="term" value="F:metalloendopeptidase activity"/>
    <property type="evidence" value="ECO:0007669"/>
    <property type="project" value="InterPro"/>
</dbReference>
<keyword evidence="4" id="KW-0482">Metalloprotease</keyword>
<dbReference type="SUPFAM" id="SSF55486">
    <property type="entry name" value="Metalloproteases ('zincins'), catalytic domain"/>
    <property type="match status" value="1"/>
</dbReference>
<protein>
    <submittedName>
        <fullName evidence="4">Putative secreted metalloprotease</fullName>
    </submittedName>
</protein>
<evidence type="ECO:0000313" key="4">
    <source>
        <dbReference type="EMBL" id="JAR87795.1"/>
    </source>
</evidence>
<feature type="signal peptide" evidence="2">
    <location>
        <begin position="1"/>
        <end position="18"/>
    </location>
</feature>
<dbReference type="GO" id="GO:0006508">
    <property type="term" value="P:proteolysis"/>
    <property type="evidence" value="ECO:0007669"/>
    <property type="project" value="UniProtKB-KW"/>
</dbReference>
<dbReference type="Gene3D" id="3.40.390.10">
    <property type="entry name" value="Collagenase (Catalytic Domain)"/>
    <property type="match status" value="1"/>
</dbReference>
<keyword evidence="4" id="KW-0378">Hydrolase</keyword>
<sequence>MVLLKVFLVLCFVAYATSLNGRPDVDSEIPDGSEVVARNSDGLYAGGSAYLELYIYYSKNIKKHFGDRKFVVKYLKEFLKKVNKILETAKPTLTVQFSLLGASQWNEDHRALTKDRRALDAQLLIAILEVYGKRLAKRVYKEKHRHIDAVLFLTSSHIRNVSMSEIENTINNNIGTSKREDILRGIVGRIGAICLKEHFVAAATDDGKFRGVKSAARQLAFLMGSVEDGQGPPGNEFVRGSDGSAGCKYEDGYLMGKPNGKNSERLSRCSGNSFIFGIRQRGPGCYDRTPRNEPLDNEIGE</sequence>
<name>A0A147BBQ3_IXORI</name>
<dbReference type="AlphaFoldDB" id="A0A147BBQ3"/>